<dbReference type="Proteomes" id="UP000003932">
    <property type="component" value="Chromosome"/>
</dbReference>
<keyword evidence="3" id="KW-0560">Oxidoreductase</keyword>
<dbReference type="KEGG" id="cru:A33U_0156"/>
<proteinExistence type="inferred from homology"/>
<evidence type="ECO:0000313" key="6">
    <source>
        <dbReference type="Proteomes" id="UP000003932"/>
    </source>
</evidence>
<dbReference type="OrthoDB" id="9808167at2"/>
<evidence type="ECO:0000256" key="3">
    <source>
        <dbReference type="ARBA" id="ARBA00023002"/>
    </source>
</evidence>
<organism evidence="5 6">
    <name type="scientific">Candidatus Carsonella ruddii CE isolate Thao2000</name>
    <dbReference type="NCBI Taxonomy" id="1202536"/>
    <lineage>
        <taxon>Bacteria</taxon>
        <taxon>Pseudomonadati</taxon>
        <taxon>Pseudomonadota</taxon>
        <taxon>Gammaproteobacteria</taxon>
        <taxon>Oceanospirillales</taxon>
        <taxon>Halomonadaceae</taxon>
        <taxon>Zymobacter group</taxon>
        <taxon>Candidatus Carsonella</taxon>
    </lineage>
</organism>
<dbReference type="SUPFAM" id="SSF55347">
    <property type="entry name" value="Glyceraldehyde-3-phosphate dehydrogenase-like, C-terminal domain"/>
    <property type="match status" value="1"/>
</dbReference>
<name>J7GSY4_CARRU</name>
<reference evidence="5 6" key="1">
    <citation type="journal article" date="2012" name="Mol. Biol. Evol.">
        <title>Genome reduction and co-evolution between the primary and secondary bacterial symbionts of psyllids.</title>
        <authorList>
            <person name="Sloan D.B."/>
            <person name="Moran N.A."/>
        </authorList>
    </citation>
    <scope>NUCLEOTIDE SEQUENCE [LARGE SCALE GENOMIC DNA]</scope>
    <source>
        <strain evidence="5 6">CE</strain>
    </source>
</reference>
<accession>J7GSY4</accession>
<evidence type="ECO:0000256" key="1">
    <source>
        <dbReference type="ARBA" id="ARBA00006753"/>
    </source>
</evidence>
<dbReference type="GO" id="GO:0004412">
    <property type="term" value="F:homoserine dehydrogenase activity"/>
    <property type="evidence" value="ECO:0007669"/>
    <property type="project" value="UniProtKB-EC"/>
</dbReference>
<dbReference type="GO" id="GO:0009088">
    <property type="term" value="P:threonine biosynthetic process"/>
    <property type="evidence" value="ECO:0007669"/>
    <property type="project" value="UniProtKB-UniPathway"/>
</dbReference>
<dbReference type="UniPathway" id="UPA00050">
    <property type="reaction ID" value="UER00063"/>
</dbReference>
<dbReference type="UniPathway" id="UPA00051">
    <property type="reaction ID" value="UER00465"/>
</dbReference>
<dbReference type="Gene3D" id="3.40.50.720">
    <property type="entry name" value="NAD(P)-binding Rossmann-like Domain"/>
    <property type="match status" value="1"/>
</dbReference>
<comment type="similarity">
    <text evidence="1">Belongs to the homoserine dehydrogenase family.</text>
</comment>
<dbReference type="InterPro" id="IPR036291">
    <property type="entry name" value="NAD(P)-bd_dom_sf"/>
</dbReference>
<dbReference type="PANTHER" id="PTHR43331:SF1">
    <property type="entry name" value="HOMOSERINE DEHYDROGENASE"/>
    <property type="match status" value="1"/>
</dbReference>
<dbReference type="EMBL" id="CP003541">
    <property type="protein sequence ID" value="AFP83604.1"/>
    <property type="molecule type" value="Genomic_DNA"/>
</dbReference>
<sequence>MKINIFGLGNVGSGTYFYFKNKKNIITFSKKNRFKCFLKKNFKNYIFLFKKNRFFIELIGNINVCFEIILNCIKNKNNYITANKEIISKYFFFINFIFKINNKNIYFEASVGGSMPIIKNLKNFYFIEKKIYFLSILNGTNNFILTNIKKNNLNKLIKIAIKKGYAEQNFKNDVLGIDTLFKSTIIYSIFKKSFFNKFNFNLESIFGLNLFFRLTLYKKIYIFFFLKIKKYNFYCINLFFTKNFFFYKSKNSLNCFFFNCLNSKKSFFISPGAGSMETTSSIISDYFLSINKKIFLNSFCNNNIKNINFKFMSFNYIFFLNKKINNMYFIIKNKIKILKISIYKNNIIIKIKKIFFKKILDFLYFIKNKNYNLYKIL</sequence>
<protein>
    <recommendedName>
        <fullName evidence="2">homoserine dehydrogenase</fullName>
        <ecNumber evidence="2">1.1.1.3</ecNumber>
    </recommendedName>
</protein>
<dbReference type="PATRIC" id="fig|1202536.3.peg.129"/>
<feature type="domain" description="Homoserine dehydrogenase catalytic" evidence="4">
    <location>
        <begin position="116"/>
        <end position="285"/>
    </location>
</feature>
<evidence type="ECO:0000256" key="2">
    <source>
        <dbReference type="ARBA" id="ARBA00013213"/>
    </source>
</evidence>
<dbReference type="HOGENOM" id="CLU_735072_0_0_6"/>
<dbReference type="EC" id="1.1.1.3" evidence="2"/>
<dbReference type="SUPFAM" id="SSF51735">
    <property type="entry name" value="NAD(P)-binding Rossmann-fold domains"/>
    <property type="match status" value="1"/>
</dbReference>
<dbReference type="RefSeq" id="WP_014886905.1">
    <property type="nucleotide sequence ID" value="NC_018414.1"/>
</dbReference>
<evidence type="ECO:0000313" key="5">
    <source>
        <dbReference type="EMBL" id="AFP83604.1"/>
    </source>
</evidence>
<dbReference type="InterPro" id="IPR001342">
    <property type="entry name" value="HDH_cat"/>
</dbReference>
<dbReference type="Gene3D" id="3.30.360.10">
    <property type="entry name" value="Dihydrodipicolinate Reductase, domain 2"/>
    <property type="match status" value="1"/>
</dbReference>
<gene>
    <name evidence="5" type="primary">thrA</name>
    <name evidence="5" type="ORF">A33U_0156</name>
</gene>
<dbReference type="Pfam" id="PF00742">
    <property type="entry name" value="Homoserine_dh"/>
    <property type="match status" value="1"/>
</dbReference>
<dbReference type="PANTHER" id="PTHR43331">
    <property type="entry name" value="HOMOSERINE DEHYDROGENASE"/>
    <property type="match status" value="1"/>
</dbReference>
<evidence type="ECO:0000259" key="4">
    <source>
        <dbReference type="Pfam" id="PF00742"/>
    </source>
</evidence>
<dbReference type="STRING" id="1202536.A33U_0156"/>
<dbReference type="AlphaFoldDB" id="J7GSY4"/>